<proteinExistence type="predicted"/>
<name>A0A645E900_9ZZZZ</name>
<gene>
    <name evidence="1" type="ORF">SDC9_145257</name>
</gene>
<organism evidence="1">
    <name type="scientific">bioreactor metagenome</name>
    <dbReference type="NCBI Taxonomy" id="1076179"/>
    <lineage>
        <taxon>unclassified sequences</taxon>
        <taxon>metagenomes</taxon>
        <taxon>ecological metagenomes</taxon>
    </lineage>
</organism>
<reference evidence="1" key="1">
    <citation type="submission" date="2019-08" db="EMBL/GenBank/DDBJ databases">
        <authorList>
            <person name="Kucharzyk K."/>
            <person name="Murdoch R.W."/>
            <person name="Higgins S."/>
            <person name="Loffler F."/>
        </authorList>
    </citation>
    <scope>NUCLEOTIDE SEQUENCE</scope>
</reference>
<evidence type="ECO:0000313" key="1">
    <source>
        <dbReference type="EMBL" id="MPM98076.1"/>
    </source>
</evidence>
<protein>
    <submittedName>
        <fullName evidence="1">Uncharacterized protein</fullName>
    </submittedName>
</protein>
<sequence>MLPCTQFIPDFVQFLPDQFQRKPCADQEFIVLPEHLVDIALTVKTPVHHQVDFADIQIVQLFEQVADRPDVRDVSRKLPVAYGEHRSLAVQQGKVDLWQQIMFLVVSVSDLPERLGIGRDARDVIEQILCFRPPLALHPEELLPAVLSNRLEQVADAL</sequence>
<dbReference type="EMBL" id="VSSQ01044268">
    <property type="protein sequence ID" value="MPM98076.1"/>
    <property type="molecule type" value="Genomic_DNA"/>
</dbReference>
<dbReference type="AlphaFoldDB" id="A0A645E900"/>
<comment type="caution">
    <text evidence="1">The sequence shown here is derived from an EMBL/GenBank/DDBJ whole genome shotgun (WGS) entry which is preliminary data.</text>
</comment>
<accession>A0A645E900</accession>